<sequence length="77" mass="9083">MVGQRDLRNEICSNQIYLKLIILLYKKCSLDHFTIHTVPSQKPNNHQISNTFGIVQLAFPHFIFWLRLLPIFFSPLN</sequence>
<feature type="transmembrane region" description="Helical" evidence="1">
    <location>
        <begin position="52"/>
        <end position="73"/>
    </location>
</feature>
<accession>A0AAN9N5K5</accession>
<evidence type="ECO:0000313" key="3">
    <source>
        <dbReference type="Proteomes" id="UP001367508"/>
    </source>
</evidence>
<evidence type="ECO:0000256" key="1">
    <source>
        <dbReference type="SAM" id="Phobius"/>
    </source>
</evidence>
<organism evidence="2 3">
    <name type="scientific">Canavalia gladiata</name>
    <name type="common">Sword bean</name>
    <name type="synonym">Dolichos gladiatus</name>
    <dbReference type="NCBI Taxonomy" id="3824"/>
    <lineage>
        <taxon>Eukaryota</taxon>
        <taxon>Viridiplantae</taxon>
        <taxon>Streptophyta</taxon>
        <taxon>Embryophyta</taxon>
        <taxon>Tracheophyta</taxon>
        <taxon>Spermatophyta</taxon>
        <taxon>Magnoliopsida</taxon>
        <taxon>eudicotyledons</taxon>
        <taxon>Gunneridae</taxon>
        <taxon>Pentapetalae</taxon>
        <taxon>rosids</taxon>
        <taxon>fabids</taxon>
        <taxon>Fabales</taxon>
        <taxon>Fabaceae</taxon>
        <taxon>Papilionoideae</taxon>
        <taxon>50 kb inversion clade</taxon>
        <taxon>NPAAA clade</taxon>
        <taxon>indigoferoid/millettioid clade</taxon>
        <taxon>Phaseoleae</taxon>
        <taxon>Canavalia</taxon>
    </lineage>
</organism>
<dbReference type="AlphaFoldDB" id="A0AAN9N5K5"/>
<keyword evidence="1" id="KW-0472">Membrane</keyword>
<keyword evidence="1" id="KW-0812">Transmembrane</keyword>
<name>A0AAN9N5K5_CANGL</name>
<gene>
    <name evidence="2" type="ORF">VNO77_05803</name>
</gene>
<dbReference type="Proteomes" id="UP001367508">
    <property type="component" value="Unassembled WGS sequence"/>
</dbReference>
<comment type="caution">
    <text evidence="2">The sequence shown here is derived from an EMBL/GenBank/DDBJ whole genome shotgun (WGS) entry which is preliminary data.</text>
</comment>
<proteinExistence type="predicted"/>
<dbReference type="EMBL" id="JAYMYQ010000001">
    <property type="protein sequence ID" value="KAK7363653.1"/>
    <property type="molecule type" value="Genomic_DNA"/>
</dbReference>
<keyword evidence="3" id="KW-1185">Reference proteome</keyword>
<evidence type="ECO:0000313" key="2">
    <source>
        <dbReference type="EMBL" id="KAK7363653.1"/>
    </source>
</evidence>
<protein>
    <submittedName>
        <fullName evidence="2">Uncharacterized protein</fullName>
    </submittedName>
</protein>
<keyword evidence="1" id="KW-1133">Transmembrane helix</keyword>
<reference evidence="2 3" key="1">
    <citation type="submission" date="2024-01" db="EMBL/GenBank/DDBJ databases">
        <title>The genomes of 5 underutilized Papilionoideae crops provide insights into root nodulation and disease resistanc.</title>
        <authorList>
            <person name="Jiang F."/>
        </authorList>
    </citation>
    <scope>NUCLEOTIDE SEQUENCE [LARGE SCALE GENOMIC DNA]</scope>
    <source>
        <strain evidence="2">LVBAO_FW01</strain>
        <tissue evidence="2">Leaves</tissue>
    </source>
</reference>